<dbReference type="SUPFAM" id="SSF47413">
    <property type="entry name" value="lambda repressor-like DNA-binding domains"/>
    <property type="match status" value="1"/>
</dbReference>
<dbReference type="AlphaFoldDB" id="A0A1F2Q0Q6"/>
<evidence type="ECO:0000313" key="4">
    <source>
        <dbReference type="EMBL" id="KAB2586312.1"/>
    </source>
</evidence>
<dbReference type="Pfam" id="PF07883">
    <property type="entry name" value="Cupin_2"/>
    <property type="match status" value="1"/>
</dbReference>
<keyword evidence="1" id="KW-0238">DNA-binding</keyword>
<dbReference type="InterPro" id="IPR050807">
    <property type="entry name" value="TransReg_Diox_bact_type"/>
</dbReference>
<keyword evidence="7" id="KW-1185">Reference proteome</keyword>
<evidence type="ECO:0000313" key="7">
    <source>
        <dbReference type="Proteomes" id="UP000627573"/>
    </source>
</evidence>
<dbReference type="InterPro" id="IPR013096">
    <property type="entry name" value="Cupin_2"/>
</dbReference>
<dbReference type="Proteomes" id="UP000627573">
    <property type="component" value="Unassembled WGS sequence"/>
</dbReference>
<evidence type="ECO:0000313" key="6">
    <source>
        <dbReference type="Proteomes" id="UP000325576"/>
    </source>
</evidence>
<dbReference type="Gene3D" id="2.60.120.10">
    <property type="entry name" value="Jelly Rolls"/>
    <property type="match status" value="1"/>
</dbReference>
<dbReference type="Pfam" id="PF01381">
    <property type="entry name" value="HTH_3"/>
    <property type="match status" value="1"/>
</dbReference>
<dbReference type="EMBL" id="JAECSB010000096">
    <property type="protein sequence ID" value="MBH5146910.1"/>
    <property type="molecule type" value="Genomic_DNA"/>
</dbReference>
<dbReference type="PROSITE" id="PS50937">
    <property type="entry name" value="HTH_MERR_2"/>
    <property type="match status" value="1"/>
</dbReference>
<dbReference type="SUPFAM" id="SSF51182">
    <property type="entry name" value="RmlC-like cupins"/>
    <property type="match status" value="1"/>
</dbReference>
<evidence type="ECO:0000259" key="2">
    <source>
        <dbReference type="PROSITE" id="PS50937"/>
    </source>
</evidence>
<dbReference type="Gene3D" id="1.10.260.40">
    <property type="entry name" value="lambda repressor-like DNA-binding domains"/>
    <property type="match status" value="1"/>
</dbReference>
<reference evidence="4 6" key="1">
    <citation type="journal article" date="2017" name="Poromechanics V (2013)">
        <title>Genomic Characterization of the Arsenic-Tolerant Actinobacterium, &lt;i&gt;Rhodococcus erythropolis&lt;/i&gt; S43.</title>
        <authorList>
            <person name="Retamal-Morales G."/>
            <person name="Mehnert M."/>
            <person name="Schwabe R."/>
            <person name="Tischler D."/>
            <person name="Schloemann M."/>
            <person name="Levican G.J."/>
        </authorList>
    </citation>
    <scope>NUCLEOTIDE SEQUENCE [LARGE SCALE GENOMIC DNA]</scope>
    <source>
        <strain evidence="4 6">S43</strain>
    </source>
</reference>
<dbReference type="CDD" id="cd02209">
    <property type="entry name" value="cupin_XRE_C"/>
    <property type="match status" value="1"/>
</dbReference>
<comment type="caution">
    <text evidence="4">The sequence shown here is derived from an EMBL/GenBank/DDBJ whole genome shotgun (WGS) entry which is preliminary data.</text>
</comment>
<dbReference type="SUPFAM" id="SSF46955">
    <property type="entry name" value="Putative DNA-binding domain"/>
    <property type="match status" value="1"/>
</dbReference>
<dbReference type="SMART" id="SM00422">
    <property type="entry name" value="HTH_MERR"/>
    <property type="match status" value="1"/>
</dbReference>
<dbReference type="PANTHER" id="PTHR46797">
    <property type="entry name" value="HTH-TYPE TRANSCRIPTIONAL REGULATOR"/>
    <property type="match status" value="1"/>
</dbReference>
<sequence length="284" mass="30898">MSSTSSPNRPDEPVPKSATDAAILKIGHVASIVGVSTARIRLWEQERLITPLRTESGQRMYSMQDVKRLEKIRKLLESRSMTVVGIRQALDGDVEDDAPPAEDDIGAIGARVKELRRRNRMSLRDLSQEIAVSPSALSAFERGLSKPSIGRITQIAHALGTTTPELLGMPASEDRMIVRADEREVLPLEAEGVRIENLYQSSTVLQSQMVTIEPGFGSGEPMTHAGEEFLTVVAGSVEIVLDGVETVSLATGDSMTFPSTRPHTYANHGTVTARVVWVNTPPTF</sequence>
<dbReference type="OrthoDB" id="5114244at2"/>
<dbReference type="InterPro" id="IPR000551">
    <property type="entry name" value="MerR-type_HTH_dom"/>
</dbReference>
<evidence type="ECO:0000313" key="5">
    <source>
        <dbReference type="EMBL" id="MBH5146910.1"/>
    </source>
</evidence>
<proteinExistence type="predicted"/>
<dbReference type="EMBL" id="MRBO01000217">
    <property type="protein sequence ID" value="KAB2586312.1"/>
    <property type="molecule type" value="Genomic_DNA"/>
</dbReference>
<dbReference type="SMART" id="SM00530">
    <property type="entry name" value="HTH_XRE"/>
    <property type="match status" value="1"/>
</dbReference>
<accession>A0A1F2Q0Q6</accession>
<dbReference type="RefSeq" id="WP_020971374.1">
    <property type="nucleotide sequence ID" value="NZ_BHXB01000001.1"/>
</dbReference>
<gene>
    <name evidence="4" type="ORF">BS297_05900</name>
    <name evidence="5" type="ORF">I3517_30345</name>
</gene>
<dbReference type="PANTHER" id="PTHR46797:SF1">
    <property type="entry name" value="METHYLPHOSPHONATE SYNTHASE"/>
    <property type="match status" value="1"/>
</dbReference>
<protein>
    <submittedName>
        <fullName evidence="5">MerR family transcriptional regulator</fullName>
    </submittedName>
</protein>
<dbReference type="GO" id="GO:0003700">
    <property type="term" value="F:DNA-binding transcription factor activity"/>
    <property type="evidence" value="ECO:0007669"/>
    <property type="project" value="TreeGrafter"/>
</dbReference>
<evidence type="ECO:0000256" key="1">
    <source>
        <dbReference type="ARBA" id="ARBA00023125"/>
    </source>
</evidence>
<dbReference type="Pfam" id="PF13411">
    <property type="entry name" value="MerR_1"/>
    <property type="match status" value="1"/>
</dbReference>
<dbReference type="GO" id="GO:0005829">
    <property type="term" value="C:cytosol"/>
    <property type="evidence" value="ECO:0007669"/>
    <property type="project" value="TreeGrafter"/>
</dbReference>
<reference evidence="5 7" key="2">
    <citation type="submission" date="2020-12" db="EMBL/GenBank/DDBJ databases">
        <title>Draft genome sequence of furan degrading bacterial strain FUR100.</title>
        <authorList>
            <person name="Woiski C."/>
        </authorList>
    </citation>
    <scope>NUCLEOTIDE SEQUENCE [LARGE SCALE GENOMIC DNA]</scope>
    <source>
        <strain evidence="5 7">FUR100</strain>
    </source>
</reference>
<organism evidence="4 6">
    <name type="scientific">Rhodococcus erythropolis</name>
    <name type="common">Arthrobacter picolinophilus</name>
    <dbReference type="NCBI Taxonomy" id="1833"/>
    <lineage>
        <taxon>Bacteria</taxon>
        <taxon>Bacillati</taxon>
        <taxon>Actinomycetota</taxon>
        <taxon>Actinomycetes</taxon>
        <taxon>Mycobacteriales</taxon>
        <taxon>Nocardiaceae</taxon>
        <taxon>Rhodococcus</taxon>
        <taxon>Rhodococcus erythropolis group</taxon>
    </lineage>
</organism>
<feature type="domain" description="HTH merR-type" evidence="2">
    <location>
        <begin position="23"/>
        <end position="92"/>
    </location>
</feature>
<evidence type="ECO:0000259" key="3">
    <source>
        <dbReference type="PROSITE" id="PS50943"/>
    </source>
</evidence>
<dbReference type="InterPro" id="IPR010982">
    <property type="entry name" value="Lambda_DNA-bd_dom_sf"/>
</dbReference>
<dbReference type="InterPro" id="IPR011051">
    <property type="entry name" value="RmlC_Cupin_sf"/>
</dbReference>
<dbReference type="GO" id="GO:0003677">
    <property type="term" value="F:DNA binding"/>
    <property type="evidence" value="ECO:0007669"/>
    <property type="project" value="UniProtKB-KW"/>
</dbReference>
<feature type="domain" description="HTH cro/C1-type" evidence="3">
    <location>
        <begin position="112"/>
        <end position="166"/>
    </location>
</feature>
<dbReference type="InterPro" id="IPR014710">
    <property type="entry name" value="RmlC-like_jellyroll"/>
</dbReference>
<dbReference type="PROSITE" id="PS50943">
    <property type="entry name" value="HTH_CROC1"/>
    <property type="match status" value="1"/>
</dbReference>
<name>A0A1F2Q0Q6_RHOER</name>
<dbReference type="Gene3D" id="1.10.1660.10">
    <property type="match status" value="1"/>
</dbReference>
<dbReference type="InterPro" id="IPR001387">
    <property type="entry name" value="Cro/C1-type_HTH"/>
</dbReference>
<dbReference type="InterPro" id="IPR009061">
    <property type="entry name" value="DNA-bd_dom_put_sf"/>
</dbReference>
<dbReference type="CDD" id="cd00093">
    <property type="entry name" value="HTH_XRE"/>
    <property type="match status" value="1"/>
</dbReference>
<dbReference type="Proteomes" id="UP000325576">
    <property type="component" value="Unassembled WGS sequence"/>
</dbReference>